<sequence>MIDLSYDFIVTLQNEVVRTFGADLSTPAMCKELSKSILNKTTKHVSETTLKRVFGFAIAQHSFSRYTLNTLAFYCGFKDWDTFQNHHYPIALRTPQINEEFKRWTEVKTKATAVSQYTLQTLKNRSGINFQHTVPRQHTLHHIERFLESNYAATVFIAPAGWGKSLSLVHATEHFWFGPKAVYQNDVCWFIHAHAAGSLLMKGFSLATWLDNQMNLGKGENFREYFSRHINEKGGRLVLIIDGFDEINLGAEKTKVLYSKLEDFVYSNDAYPWIKVILSIRSSTWSEVFQQSHQYPSFRRFWYLGQEMDDETNINMPLMTEQEVKSILYNNKFDPATVRQFTEAFIQKLRHPYYLQLFCQLNDAPAEGFIDENLSLFEITSKFVQNKVFNSNTNNFKIEIIDKLLELLDYGRNGMYTEKTVLLNKNATLFSSYKELVGDNILVEENLSQEIMFNVKVRFAHNFLLEYFTAMHYYQQANQYISEELIRKILALYPHSSFRISLFKWLLRCALNNDQVSSIQSMFQLELTSTEKAHLLEYMVMHHQRETQQAIPLNVIFPPGFFKKNPISQFINDDFIHFKKRRVLNTLLNLSESSDDKLKIRSNLFVMAFMQLDAEQCELELANIRKLCNADESMQLLWMTPYEAFLFIYEYLKFGVINPVIKEKLYNYVRMWDFNTSKKFSIGEEIVCKAICFAFLILGDYKQLLHFTQRMFQRYPTMLFSKADPFRLMLLCWEAQSHIRVGELKEAKRLSEHIDKVLKQYSTDFLNGKHLDTLQKIIAAEISFYEKDYSRAIRLAESAMEMAHKLDFKMFALLNYNVLNKIYRQLQMEPQKLEAIHKVEMIRKSTTFKQVVPSLVGE</sequence>
<accession>A0A327QIY8</accession>
<dbReference type="RefSeq" id="WP_111599311.1">
    <property type="nucleotide sequence ID" value="NZ_QLLL01000007.1"/>
</dbReference>
<protein>
    <recommendedName>
        <fullName evidence="3">NACHT domain-containing protein</fullName>
    </recommendedName>
</protein>
<gene>
    <name evidence="1" type="ORF">LX64_03895</name>
</gene>
<evidence type="ECO:0000313" key="1">
    <source>
        <dbReference type="EMBL" id="RAJ01677.1"/>
    </source>
</evidence>
<dbReference type="Proteomes" id="UP000249547">
    <property type="component" value="Unassembled WGS sequence"/>
</dbReference>
<dbReference type="OrthoDB" id="956377at2"/>
<dbReference type="EMBL" id="QLLL01000007">
    <property type="protein sequence ID" value="RAJ01677.1"/>
    <property type="molecule type" value="Genomic_DNA"/>
</dbReference>
<organism evidence="1 2">
    <name type="scientific">Chitinophaga skermanii</name>
    <dbReference type="NCBI Taxonomy" id="331697"/>
    <lineage>
        <taxon>Bacteria</taxon>
        <taxon>Pseudomonadati</taxon>
        <taxon>Bacteroidota</taxon>
        <taxon>Chitinophagia</taxon>
        <taxon>Chitinophagales</taxon>
        <taxon>Chitinophagaceae</taxon>
        <taxon>Chitinophaga</taxon>
    </lineage>
</organism>
<keyword evidence="2" id="KW-1185">Reference proteome</keyword>
<dbReference type="Gene3D" id="3.40.50.300">
    <property type="entry name" value="P-loop containing nucleotide triphosphate hydrolases"/>
    <property type="match status" value="1"/>
</dbReference>
<dbReference type="SUPFAM" id="SSF52540">
    <property type="entry name" value="P-loop containing nucleoside triphosphate hydrolases"/>
    <property type="match status" value="1"/>
</dbReference>
<comment type="caution">
    <text evidence="1">The sequence shown here is derived from an EMBL/GenBank/DDBJ whole genome shotgun (WGS) entry which is preliminary data.</text>
</comment>
<dbReference type="AlphaFoldDB" id="A0A327QIY8"/>
<name>A0A327QIY8_9BACT</name>
<proteinExistence type="predicted"/>
<reference evidence="1 2" key="1">
    <citation type="submission" date="2018-06" db="EMBL/GenBank/DDBJ databases">
        <title>Genomic Encyclopedia of Archaeal and Bacterial Type Strains, Phase II (KMG-II): from individual species to whole genera.</title>
        <authorList>
            <person name="Goeker M."/>
        </authorList>
    </citation>
    <scope>NUCLEOTIDE SEQUENCE [LARGE SCALE GENOMIC DNA]</scope>
    <source>
        <strain evidence="1 2">DSM 23857</strain>
    </source>
</reference>
<evidence type="ECO:0000313" key="2">
    <source>
        <dbReference type="Proteomes" id="UP000249547"/>
    </source>
</evidence>
<dbReference type="InterPro" id="IPR027417">
    <property type="entry name" value="P-loop_NTPase"/>
</dbReference>
<evidence type="ECO:0008006" key="3">
    <source>
        <dbReference type="Google" id="ProtNLM"/>
    </source>
</evidence>